<dbReference type="SMART" id="SM00421">
    <property type="entry name" value="HTH_LUXR"/>
    <property type="match status" value="2"/>
</dbReference>
<dbReference type="Pfam" id="PF00196">
    <property type="entry name" value="GerE"/>
    <property type="match status" value="2"/>
</dbReference>
<dbReference type="AlphaFoldDB" id="A0A1M4NDE4"/>
<evidence type="ECO:0000259" key="4">
    <source>
        <dbReference type="PROSITE" id="PS50043"/>
    </source>
</evidence>
<evidence type="ECO:0000256" key="1">
    <source>
        <dbReference type="ARBA" id="ARBA00023015"/>
    </source>
</evidence>
<accession>A0A1M4NDE4</accession>
<name>A0A1M4NDE4_STRAA</name>
<keyword evidence="2" id="KW-0238">DNA-binding</keyword>
<dbReference type="PRINTS" id="PR00038">
    <property type="entry name" value="HTHLUXR"/>
</dbReference>
<dbReference type="PANTHER" id="PTHR44688:SF16">
    <property type="entry name" value="DNA-BINDING TRANSCRIPTIONAL ACTIVATOR DEVR_DOSR"/>
    <property type="match status" value="1"/>
</dbReference>
<reference evidence="5" key="1">
    <citation type="journal article" date="2017" name="Front. Microbiol.">
        <title>Streptomyces argillaceus involved in the biosynthesis of pyridine and piperidine alkaloids argimycins P.</title>
        <authorList>
            <person name="Ye S."/>
            <person name="Molloy B."/>
            <person name="Brana A.F."/>
            <person name="Zabala D."/>
            <person name="Olano C."/>
            <person name="Cortes J."/>
            <person name="Moris F."/>
            <person name="Salas J.A."/>
            <person name="Mendez C."/>
        </authorList>
    </citation>
    <scope>NUCLEOTIDE SEQUENCE</scope>
    <source>
        <strain evidence="5">ATCC 12956</strain>
    </source>
</reference>
<evidence type="ECO:0000313" key="5">
    <source>
        <dbReference type="EMBL" id="SCO70333.1"/>
    </source>
</evidence>
<dbReference type="CDD" id="cd06170">
    <property type="entry name" value="LuxR_C_like"/>
    <property type="match status" value="2"/>
</dbReference>
<dbReference type="InterPro" id="IPR000792">
    <property type="entry name" value="Tscrpt_reg_LuxR_C"/>
</dbReference>
<gene>
    <name evidence="5" type="primary">orf23</name>
</gene>
<dbReference type="GO" id="GO:0003677">
    <property type="term" value="F:DNA binding"/>
    <property type="evidence" value="ECO:0007669"/>
    <property type="project" value="UniProtKB-KW"/>
</dbReference>
<dbReference type="PROSITE" id="PS50043">
    <property type="entry name" value="HTH_LUXR_2"/>
    <property type="match status" value="2"/>
</dbReference>
<feature type="domain" description="HTH luxR-type" evidence="4">
    <location>
        <begin position="96"/>
        <end position="161"/>
    </location>
</feature>
<feature type="domain" description="HTH luxR-type" evidence="4">
    <location>
        <begin position="12"/>
        <end position="77"/>
    </location>
</feature>
<evidence type="ECO:0000256" key="3">
    <source>
        <dbReference type="ARBA" id="ARBA00023163"/>
    </source>
</evidence>
<dbReference type="InterPro" id="IPR016032">
    <property type="entry name" value="Sig_transdc_resp-reg_C-effctor"/>
</dbReference>
<keyword evidence="1" id="KW-0805">Transcription regulation</keyword>
<dbReference type="EMBL" id="LT615255">
    <property type="protein sequence ID" value="SCO70333.1"/>
    <property type="molecule type" value="Genomic_DNA"/>
</dbReference>
<dbReference type="SUPFAM" id="SSF46894">
    <property type="entry name" value="C-terminal effector domain of the bipartite response regulators"/>
    <property type="match status" value="2"/>
</dbReference>
<dbReference type="PANTHER" id="PTHR44688">
    <property type="entry name" value="DNA-BINDING TRANSCRIPTIONAL ACTIVATOR DEVR_DOSR"/>
    <property type="match status" value="1"/>
</dbReference>
<sequence length="163" mass="17904">MGESSIAEISRHKARVTDLTEREVIVLRLLSRGLSNRRIARTLEISEKTVKNHLSGIYAKIHVTDRTQATLYALRTGVADPRSVPGTPLQADSGDAAACPTPLTPREKGVLALLSRGLSNRRIARTLEISEKTVKNHLSGIYAKIHVTDRTQALLYARRTGLS</sequence>
<keyword evidence="3" id="KW-0804">Transcription</keyword>
<organism evidence="5">
    <name type="scientific">Streptomyces argillaceus</name>
    <dbReference type="NCBI Taxonomy" id="41951"/>
    <lineage>
        <taxon>Bacteria</taxon>
        <taxon>Bacillati</taxon>
        <taxon>Actinomycetota</taxon>
        <taxon>Actinomycetes</taxon>
        <taxon>Kitasatosporales</taxon>
        <taxon>Streptomycetaceae</taxon>
        <taxon>Streptomyces</taxon>
    </lineage>
</organism>
<proteinExistence type="predicted"/>
<dbReference type="Gene3D" id="1.10.10.10">
    <property type="entry name" value="Winged helix-like DNA-binding domain superfamily/Winged helix DNA-binding domain"/>
    <property type="match status" value="2"/>
</dbReference>
<dbReference type="GO" id="GO:0006355">
    <property type="term" value="P:regulation of DNA-templated transcription"/>
    <property type="evidence" value="ECO:0007669"/>
    <property type="project" value="InterPro"/>
</dbReference>
<evidence type="ECO:0000256" key="2">
    <source>
        <dbReference type="ARBA" id="ARBA00023125"/>
    </source>
</evidence>
<dbReference type="InterPro" id="IPR036388">
    <property type="entry name" value="WH-like_DNA-bd_sf"/>
</dbReference>
<protein>
    <submittedName>
        <fullName evidence="5">LuxR-like transcriptional regulator</fullName>
    </submittedName>
</protein>